<dbReference type="Gene3D" id="3.30.750.24">
    <property type="entry name" value="STAS domain"/>
    <property type="match status" value="1"/>
</dbReference>
<comment type="caution">
    <text evidence="4">The sequence shown here is derived from an EMBL/GenBank/DDBJ whole genome shotgun (WGS) entry which is preliminary data.</text>
</comment>
<keyword evidence="5" id="KW-1185">Reference proteome</keyword>
<comment type="similarity">
    <text evidence="1 2">Belongs to the anti-sigma-factor antagonist family.</text>
</comment>
<dbReference type="GO" id="GO:0043856">
    <property type="term" value="F:anti-sigma factor antagonist activity"/>
    <property type="evidence" value="ECO:0007669"/>
    <property type="project" value="InterPro"/>
</dbReference>
<name>A0A7C9W6Q0_9PSEU</name>
<evidence type="ECO:0000313" key="4">
    <source>
        <dbReference type="EMBL" id="NGY66481.1"/>
    </source>
</evidence>
<dbReference type="PANTHER" id="PTHR33495:SF13">
    <property type="entry name" value="ANTI-SIGMA-F FACTOR ANTAGONIST RSFB"/>
    <property type="match status" value="1"/>
</dbReference>
<dbReference type="EMBL" id="JAAMPJ010000024">
    <property type="protein sequence ID" value="NGY66481.1"/>
    <property type="molecule type" value="Genomic_DNA"/>
</dbReference>
<organism evidence="4 5">
    <name type="scientific">Lentzea alba</name>
    <dbReference type="NCBI Taxonomy" id="2714351"/>
    <lineage>
        <taxon>Bacteria</taxon>
        <taxon>Bacillati</taxon>
        <taxon>Actinomycetota</taxon>
        <taxon>Actinomycetes</taxon>
        <taxon>Pseudonocardiales</taxon>
        <taxon>Pseudonocardiaceae</taxon>
        <taxon>Lentzea</taxon>
    </lineage>
</organism>
<protein>
    <recommendedName>
        <fullName evidence="2">Anti-sigma factor antagonist</fullName>
    </recommendedName>
</protein>
<dbReference type="InterPro" id="IPR002645">
    <property type="entry name" value="STAS_dom"/>
</dbReference>
<gene>
    <name evidence="4" type="ORF">G7043_47135</name>
</gene>
<dbReference type="SUPFAM" id="SSF52091">
    <property type="entry name" value="SpoIIaa-like"/>
    <property type="match status" value="1"/>
</dbReference>
<evidence type="ECO:0000256" key="1">
    <source>
        <dbReference type="ARBA" id="ARBA00009013"/>
    </source>
</evidence>
<dbReference type="InterPro" id="IPR036513">
    <property type="entry name" value="STAS_dom_sf"/>
</dbReference>
<dbReference type="CDD" id="cd07043">
    <property type="entry name" value="STAS_anti-anti-sigma_factors"/>
    <property type="match status" value="1"/>
</dbReference>
<evidence type="ECO:0000313" key="5">
    <source>
        <dbReference type="Proteomes" id="UP000481360"/>
    </source>
</evidence>
<dbReference type="Proteomes" id="UP000481360">
    <property type="component" value="Unassembled WGS sequence"/>
</dbReference>
<reference evidence="4 5" key="1">
    <citation type="submission" date="2020-03" db="EMBL/GenBank/DDBJ databases">
        <title>Isolation and identification of active actinomycetes.</title>
        <authorList>
            <person name="Sun X."/>
        </authorList>
    </citation>
    <scope>NUCLEOTIDE SEQUENCE [LARGE SCALE GENOMIC DNA]</scope>
    <source>
        <strain evidence="4 5">NEAU-D13</strain>
    </source>
</reference>
<dbReference type="AlphaFoldDB" id="A0A7C9W6Q0"/>
<dbReference type="InterPro" id="IPR003658">
    <property type="entry name" value="Anti-sigma_ant"/>
</dbReference>
<sequence length="126" mass="13358">MSAPLSSKPGDCVLRTHHHESVLVVNVSGEVDLATINPIANELIGLVTRRPHAVVVDLQTVTFLGSIGITLLLDAQEYAEQQGVPFATTAANRAVLRPLRLAGADRVLRPHATLPDAVSTVRAQIG</sequence>
<dbReference type="PANTHER" id="PTHR33495">
    <property type="entry name" value="ANTI-SIGMA FACTOR ANTAGONIST TM_1081-RELATED-RELATED"/>
    <property type="match status" value="1"/>
</dbReference>
<evidence type="ECO:0000259" key="3">
    <source>
        <dbReference type="PROSITE" id="PS50801"/>
    </source>
</evidence>
<dbReference type="NCBIfam" id="TIGR00377">
    <property type="entry name" value="ant_ant_sig"/>
    <property type="match status" value="1"/>
</dbReference>
<accession>A0A7C9W6Q0</accession>
<evidence type="ECO:0000256" key="2">
    <source>
        <dbReference type="RuleBase" id="RU003749"/>
    </source>
</evidence>
<dbReference type="PROSITE" id="PS50801">
    <property type="entry name" value="STAS"/>
    <property type="match status" value="1"/>
</dbReference>
<proteinExistence type="inferred from homology"/>
<dbReference type="Pfam" id="PF01740">
    <property type="entry name" value="STAS"/>
    <property type="match status" value="1"/>
</dbReference>
<dbReference type="RefSeq" id="WP_166056289.1">
    <property type="nucleotide sequence ID" value="NZ_JAAMPJ010000024.1"/>
</dbReference>
<feature type="domain" description="STAS" evidence="3">
    <location>
        <begin position="12"/>
        <end position="121"/>
    </location>
</feature>